<dbReference type="OrthoDB" id="512915at2759"/>
<feature type="compositionally biased region" description="Low complexity" evidence="1">
    <location>
        <begin position="287"/>
        <end position="304"/>
    </location>
</feature>
<dbReference type="PANTHER" id="PTHR31010:SF2">
    <property type="entry name" value="RAN-SPECIFIC GTPASE-ACTIVATING PROTEIN 30"/>
    <property type="match status" value="1"/>
</dbReference>
<evidence type="ECO:0000313" key="2">
    <source>
        <dbReference type="EMBL" id="KAJ2789078.1"/>
    </source>
</evidence>
<name>A0A9W8LMW4_9FUNG</name>
<dbReference type="PANTHER" id="PTHR31010">
    <property type="entry name" value="RAN-SPECIFIC GTPASE-ACTIVATING PROTEIN 30-RELATED"/>
    <property type="match status" value="1"/>
</dbReference>
<evidence type="ECO:0000313" key="3">
    <source>
        <dbReference type="Proteomes" id="UP001140094"/>
    </source>
</evidence>
<comment type="caution">
    <text evidence="2">The sequence shown here is derived from an EMBL/GenBank/DDBJ whole genome shotgun (WGS) entry which is preliminary data.</text>
</comment>
<feature type="compositionally biased region" description="Acidic residues" evidence="1">
    <location>
        <begin position="221"/>
        <end position="241"/>
    </location>
</feature>
<dbReference type="Proteomes" id="UP001140094">
    <property type="component" value="Unassembled WGS sequence"/>
</dbReference>
<organism evidence="2 3">
    <name type="scientific">Coemansia guatemalensis</name>
    <dbReference type="NCBI Taxonomy" id="2761395"/>
    <lineage>
        <taxon>Eukaryota</taxon>
        <taxon>Fungi</taxon>
        <taxon>Fungi incertae sedis</taxon>
        <taxon>Zoopagomycota</taxon>
        <taxon>Kickxellomycotina</taxon>
        <taxon>Kickxellomycetes</taxon>
        <taxon>Kickxellales</taxon>
        <taxon>Kickxellaceae</taxon>
        <taxon>Coemansia</taxon>
    </lineage>
</organism>
<sequence length="330" mass="35449">MDANAAAGTADSIYVDFCYELRLVEDQNDGRYHDLEQDSLDSSSVPHPAWVADVTRHLESRDVRPGRTVRIPMESIGGLHYTSSGSLLNIEDSNSPVLVISFEFSRSGEDGLGISASAGTPAPEAATTTRWYALEVANDAEPSERSDDSDSDSEDNNNSDGHTDNVANDSNVSDDNCTELAKQPSSESALESSTPGDSESFSDNADGSEYKESDSASSGSEAEEDEDEDEDKDESESENEDQAARSTQTTSGEGGSSEEIDELVESVASLCNISQDSSVHDNGSHTPPASRPQASQQQQQSAPPSRRPSDADLMPPENYFEPVEFLANEW</sequence>
<feature type="region of interest" description="Disordered" evidence="1">
    <location>
        <begin position="138"/>
        <end position="330"/>
    </location>
</feature>
<gene>
    <name evidence="2" type="primary">YRB30_3</name>
    <name evidence="2" type="ORF">H4R20_007248</name>
</gene>
<feature type="non-terminal residue" evidence="2">
    <location>
        <position position="330"/>
    </location>
</feature>
<protein>
    <submittedName>
        <fullName evidence="2">Ran-specific GTPase-activating protein 30</fullName>
    </submittedName>
</protein>
<dbReference type="Pfam" id="PF05508">
    <property type="entry name" value="Ran-binding"/>
    <property type="match status" value="1"/>
</dbReference>
<reference evidence="2" key="1">
    <citation type="submission" date="2022-07" db="EMBL/GenBank/DDBJ databases">
        <title>Phylogenomic reconstructions and comparative analyses of Kickxellomycotina fungi.</title>
        <authorList>
            <person name="Reynolds N.K."/>
            <person name="Stajich J.E."/>
            <person name="Barry K."/>
            <person name="Grigoriev I.V."/>
            <person name="Crous P."/>
            <person name="Smith M.E."/>
        </authorList>
    </citation>
    <scope>NUCLEOTIDE SEQUENCE</scope>
    <source>
        <strain evidence="2">NRRL 1565</strain>
    </source>
</reference>
<dbReference type="GO" id="GO:0005634">
    <property type="term" value="C:nucleus"/>
    <property type="evidence" value="ECO:0007669"/>
    <property type="project" value="TreeGrafter"/>
</dbReference>
<accession>A0A9W8LMW4</accession>
<feature type="compositionally biased region" description="Polar residues" evidence="1">
    <location>
        <begin position="183"/>
        <end position="205"/>
    </location>
</feature>
<proteinExistence type="predicted"/>
<feature type="compositionally biased region" description="Low complexity" evidence="1">
    <location>
        <begin position="158"/>
        <end position="175"/>
    </location>
</feature>
<dbReference type="GO" id="GO:0005737">
    <property type="term" value="C:cytoplasm"/>
    <property type="evidence" value="ECO:0007669"/>
    <property type="project" value="TreeGrafter"/>
</dbReference>
<dbReference type="GO" id="GO:0030695">
    <property type="term" value="F:GTPase regulator activity"/>
    <property type="evidence" value="ECO:0007669"/>
    <property type="project" value="TreeGrafter"/>
</dbReference>
<dbReference type="InterPro" id="IPR008812">
    <property type="entry name" value="Ran_GTP-bd-rel"/>
</dbReference>
<keyword evidence="3" id="KW-1185">Reference proteome</keyword>
<evidence type="ECO:0000256" key="1">
    <source>
        <dbReference type="SAM" id="MobiDB-lite"/>
    </source>
</evidence>
<dbReference type="AlphaFoldDB" id="A0A9W8LMW4"/>
<dbReference type="EMBL" id="JANBUO010003909">
    <property type="protein sequence ID" value="KAJ2789078.1"/>
    <property type="molecule type" value="Genomic_DNA"/>
</dbReference>